<organism evidence="1 2">
    <name type="scientific">Leifsonia tongyongensis</name>
    <dbReference type="NCBI Taxonomy" id="1268043"/>
    <lineage>
        <taxon>Bacteria</taxon>
        <taxon>Bacillati</taxon>
        <taxon>Actinomycetota</taxon>
        <taxon>Actinomycetes</taxon>
        <taxon>Micrococcales</taxon>
        <taxon>Microbacteriaceae</taxon>
        <taxon>Leifsonia</taxon>
    </lineage>
</organism>
<protein>
    <recommendedName>
        <fullName evidence="3">Cache domain-containing protein</fullName>
    </recommendedName>
</protein>
<dbReference type="CDD" id="cd12913">
    <property type="entry name" value="PDC1_MCP_like"/>
    <property type="match status" value="1"/>
</dbReference>
<evidence type="ECO:0000313" key="2">
    <source>
        <dbReference type="Proteomes" id="UP000474967"/>
    </source>
</evidence>
<dbReference type="AlphaFoldDB" id="A0A6L9Y3A7"/>
<dbReference type="EMBL" id="JAAGWY010000005">
    <property type="protein sequence ID" value="NEN07877.1"/>
    <property type="molecule type" value="Genomic_DNA"/>
</dbReference>
<name>A0A6L9Y3A7_9MICO</name>
<dbReference type="RefSeq" id="WP_163291360.1">
    <property type="nucleotide sequence ID" value="NZ_JAAGWY010000005.1"/>
</dbReference>
<sequence>MPEQGTAGHPGVDDGAGLVSSLFDGVFGQLAQWREAVAAGPAETTPAKLDELVAALVLPSLTADDAVLIGAGFIAAPDYVHGRDVHFAWWLGPLEDNPLMGTTDGPTKLDLSTRGYADYLRDFRSLEWYSIPETTHQTHITGPYVDHLCTCDYIVTLTMPTEVDGTMIGVVGADIYVKRLERELLPTLLAIERPVTLVNEQGRVMVSTDPTLAAGTLLPAHPPASAGGRYELLPCAGTPFALAVETDGS</sequence>
<keyword evidence="2" id="KW-1185">Reference proteome</keyword>
<accession>A0A6L9Y3A7</accession>
<dbReference type="Gene3D" id="3.30.450.20">
    <property type="entry name" value="PAS domain"/>
    <property type="match status" value="1"/>
</dbReference>
<evidence type="ECO:0000313" key="1">
    <source>
        <dbReference type="EMBL" id="NEN07877.1"/>
    </source>
</evidence>
<gene>
    <name evidence="1" type="ORF">G3T36_18635</name>
</gene>
<dbReference type="Pfam" id="PF22673">
    <property type="entry name" value="MCP-like_PDC_1"/>
    <property type="match status" value="1"/>
</dbReference>
<proteinExistence type="predicted"/>
<dbReference type="Proteomes" id="UP000474967">
    <property type="component" value="Unassembled WGS sequence"/>
</dbReference>
<comment type="caution">
    <text evidence="1">The sequence shown here is derived from an EMBL/GenBank/DDBJ whole genome shotgun (WGS) entry which is preliminary data.</text>
</comment>
<reference evidence="1 2" key="1">
    <citation type="journal article" date="2014" name="J. Microbiol.">
        <title>Diaminobutyricibacter tongyongensis gen. nov., sp. nov. and Homoserinibacter gongjuensis gen. nov., sp. nov. belong to the family Microbacteriaceae.</title>
        <authorList>
            <person name="Kim S.J."/>
            <person name="Ahn J.H."/>
            <person name="Weon H.Y."/>
            <person name="Hamada M."/>
            <person name="Suzuki K."/>
            <person name="Kwon S.W."/>
        </authorList>
    </citation>
    <scope>NUCLEOTIDE SEQUENCE [LARGE SCALE GENOMIC DNA]</scope>
    <source>
        <strain evidence="1 2">NBRC 108724</strain>
    </source>
</reference>
<evidence type="ECO:0008006" key="3">
    <source>
        <dbReference type="Google" id="ProtNLM"/>
    </source>
</evidence>